<feature type="active site" description="Nucleophile" evidence="3">
    <location>
        <position position="117"/>
    </location>
</feature>
<feature type="binding site" evidence="4">
    <location>
        <position position="250"/>
    </location>
    <ligand>
        <name>substrate</name>
    </ligand>
</feature>
<feature type="active site" description="Proton donor" evidence="3">
    <location>
        <position position="174"/>
    </location>
</feature>
<dbReference type="SUPFAM" id="SSF48208">
    <property type="entry name" value="Six-hairpin glycosidases"/>
    <property type="match status" value="1"/>
</dbReference>
<gene>
    <name evidence="5" type="ORF">H9926_04330</name>
</gene>
<dbReference type="PANTHER" id="PTHR36845:SF1">
    <property type="entry name" value="HYDROLASE, PUTATIVE (AFU_ORTHOLOGUE AFUA_7G05090)-RELATED"/>
    <property type="match status" value="1"/>
</dbReference>
<evidence type="ECO:0000313" key="6">
    <source>
        <dbReference type="Proteomes" id="UP000823922"/>
    </source>
</evidence>
<organism evidence="5 6">
    <name type="scientific">Candidatus Eisenbergiella intestinigallinarum</name>
    <dbReference type="NCBI Taxonomy" id="2838549"/>
    <lineage>
        <taxon>Bacteria</taxon>
        <taxon>Bacillati</taxon>
        <taxon>Bacillota</taxon>
        <taxon>Clostridia</taxon>
        <taxon>Lachnospirales</taxon>
        <taxon>Lachnospiraceae</taxon>
        <taxon>Eisenbergiella</taxon>
    </lineage>
</organism>
<dbReference type="Proteomes" id="UP000823922">
    <property type="component" value="Unassembled WGS sequence"/>
</dbReference>
<evidence type="ECO:0000313" key="5">
    <source>
        <dbReference type="EMBL" id="HJC87225.1"/>
    </source>
</evidence>
<name>A0A9D2TS76_9FIRM</name>
<keyword evidence="1 5" id="KW-0378">Hydrolase</keyword>
<accession>A0A9D2TS76</accession>
<feature type="binding site" evidence="4">
    <location>
        <position position="246"/>
    </location>
    <ligand>
        <name>substrate</name>
    </ligand>
</feature>
<proteinExistence type="inferred from homology"/>
<sequence length="401" mass="45854">MINYERITLEELKNPERFTDNTDFLKDAVAYAVGKTTEIRGEYVHNYPTANSENLMYGKLTNSVEDVGGDWIPGFWTGMLWLSYELTGDEIFRAIAEAQFDDYKQCCDEPGRIPHHDVGFLYIPSILAQYKLTGNPKAKKLALKAAKVMSRRFAKKAGIIQVRNRDGQGNFIIDCCMNVPLLFWRGLETCDRDYIYMAYSHLCRAIECMVRDDASTYQCYQIDELTGEPVRGWQGQGENDDSCWARGHAWMIYGLAIGYRYTQEKGMLEVAKRVSNYYLNRQPSDDVCCWDLIYTDDSVQRDTSAAPVAACGLLELSKYLEDFDPLKKIYYNAGVTIMRNLAESYTTKGLKSNGLLQHGVYCKAGRGGGKPGRGDDECCIWGDYFYLEGLTRLSMDWKMYW</sequence>
<evidence type="ECO:0000256" key="2">
    <source>
        <dbReference type="ARBA" id="ARBA00038358"/>
    </source>
</evidence>
<dbReference type="EMBL" id="DWVS01000106">
    <property type="protein sequence ID" value="HJC87225.1"/>
    <property type="molecule type" value="Genomic_DNA"/>
</dbReference>
<dbReference type="InterPro" id="IPR052369">
    <property type="entry name" value="UG_Glycosaminoglycan_Hydrolase"/>
</dbReference>
<dbReference type="InterPro" id="IPR008928">
    <property type="entry name" value="6-hairpin_glycosidase_sf"/>
</dbReference>
<dbReference type="Pfam" id="PF07470">
    <property type="entry name" value="Glyco_hydro_88"/>
    <property type="match status" value="1"/>
</dbReference>
<dbReference type="InterPro" id="IPR012341">
    <property type="entry name" value="6hp_glycosidase-like_sf"/>
</dbReference>
<feature type="binding site" evidence="4">
    <location>
        <position position="174"/>
    </location>
    <ligand>
        <name>substrate</name>
    </ligand>
</feature>
<comment type="caution">
    <text evidence="5">The sequence shown here is derived from an EMBL/GenBank/DDBJ whole genome shotgun (WGS) entry which is preliminary data.</text>
</comment>
<dbReference type="Gene3D" id="1.50.10.10">
    <property type="match status" value="1"/>
</dbReference>
<dbReference type="PANTHER" id="PTHR36845">
    <property type="entry name" value="HYDROLASE, PUTATIVE (AFU_ORTHOLOGUE AFUA_7G05090)-RELATED"/>
    <property type="match status" value="1"/>
</dbReference>
<reference evidence="5" key="1">
    <citation type="journal article" date="2021" name="PeerJ">
        <title>Extensive microbial diversity within the chicken gut microbiome revealed by metagenomics and culture.</title>
        <authorList>
            <person name="Gilroy R."/>
            <person name="Ravi A."/>
            <person name="Getino M."/>
            <person name="Pursley I."/>
            <person name="Horton D.L."/>
            <person name="Alikhan N.F."/>
            <person name="Baker D."/>
            <person name="Gharbi K."/>
            <person name="Hall N."/>
            <person name="Watson M."/>
            <person name="Adriaenssens E.M."/>
            <person name="Foster-Nyarko E."/>
            <person name="Jarju S."/>
            <person name="Secka A."/>
            <person name="Antonio M."/>
            <person name="Oren A."/>
            <person name="Chaudhuri R.R."/>
            <person name="La Ragione R."/>
            <person name="Hildebrand F."/>
            <person name="Pallen M.J."/>
        </authorList>
    </citation>
    <scope>NUCLEOTIDE SEQUENCE</scope>
    <source>
        <strain evidence="5">ChiBcec1-1630</strain>
    </source>
</reference>
<dbReference type="AlphaFoldDB" id="A0A9D2TS76"/>
<evidence type="ECO:0000256" key="3">
    <source>
        <dbReference type="PIRSR" id="PIRSR610905-1"/>
    </source>
</evidence>
<feature type="binding site" evidence="4">
    <location>
        <position position="117"/>
    </location>
    <ligand>
        <name>substrate</name>
    </ligand>
</feature>
<evidence type="ECO:0000256" key="4">
    <source>
        <dbReference type="PIRSR" id="PIRSR610905-2"/>
    </source>
</evidence>
<comment type="similarity">
    <text evidence="2">Belongs to the glycosyl hydrolase 88 family.</text>
</comment>
<feature type="binding site" evidence="4">
    <location>
        <position position="232"/>
    </location>
    <ligand>
        <name>substrate</name>
    </ligand>
</feature>
<evidence type="ECO:0000256" key="1">
    <source>
        <dbReference type="ARBA" id="ARBA00022801"/>
    </source>
</evidence>
<dbReference type="InterPro" id="IPR010905">
    <property type="entry name" value="Glyco_hydro_88"/>
</dbReference>
<reference evidence="5" key="2">
    <citation type="submission" date="2021-04" db="EMBL/GenBank/DDBJ databases">
        <authorList>
            <person name="Gilroy R."/>
        </authorList>
    </citation>
    <scope>NUCLEOTIDE SEQUENCE</scope>
    <source>
        <strain evidence="5">ChiBcec1-1630</strain>
    </source>
</reference>
<dbReference type="GO" id="GO:0000272">
    <property type="term" value="P:polysaccharide catabolic process"/>
    <property type="evidence" value="ECO:0007669"/>
    <property type="project" value="TreeGrafter"/>
</dbReference>
<dbReference type="GO" id="GO:0052757">
    <property type="term" value="F:chondroitin hydrolase activity"/>
    <property type="evidence" value="ECO:0007669"/>
    <property type="project" value="TreeGrafter"/>
</dbReference>
<protein>
    <submittedName>
        <fullName evidence="5">Glycoside hydrolase family 88 protein</fullName>
    </submittedName>
</protein>